<dbReference type="AlphaFoldDB" id="A0A9P1D3B8"/>
<accession>A0A9P1D3B8</accession>
<evidence type="ECO:0000313" key="1">
    <source>
        <dbReference type="EMBL" id="CAI4002220.1"/>
    </source>
</evidence>
<keyword evidence="3" id="KW-1185">Reference proteome</keyword>
<sequence length="53" mass="5863">MYAFLYFVVLHSSILVLGADFLRYPRVLAVPHTASGPKDRHACGSVPMNVTMI</sequence>
<organism evidence="1">
    <name type="scientific">Cladocopium goreaui</name>
    <dbReference type="NCBI Taxonomy" id="2562237"/>
    <lineage>
        <taxon>Eukaryota</taxon>
        <taxon>Sar</taxon>
        <taxon>Alveolata</taxon>
        <taxon>Dinophyceae</taxon>
        <taxon>Suessiales</taxon>
        <taxon>Symbiodiniaceae</taxon>
        <taxon>Cladocopium</taxon>
    </lineage>
</organism>
<reference evidence="2" key="2">
    <citation type="submission" date="2024-04" db="EMBL/GenBank/DDBJ databases">
        <authorList>
            <person name="Chen Y."/>
            <person name="Shah S."/>
            <person name="Dougan E. K."/>
            <person name="Thang M."/>
            <person name="Chan C."/>
        </authorList>
    </citation>
    <scope>NUCLEOTIDE SEQUENCE [LARGE SCALE GENOMIC DNA]</scope>
</reference>
<reference evidence="1" key="1">
    <citation type="submission" date="2022-10" db="EMBL/GenBank/DDBJ databases">
        <authorList>
            <person name="Chen Y."/>
            <person name="Dougan E. K."/>
            <person name="Chan C."/>
            <person name="Rhodes N."/>
            <person name="Thang M."/>
        </authorList>
    </citation>
    <scope>NUCLEOTIDE SEQUENCE</scope>
</reference>
<gene>
    <name evidence="1" type="ORF">C1SCF055_LOCUS28189</name>
</gene>
<dbReference type="EMBL" id="CAMXCT030003068">
    <property type="protein sequence ID" value="CAL4789532.1"/>
    <property type="molecule type" value="Genomic_DNA"/>
</dbReference>
<dbReference type="EMBL" id="CAMXCT020003068">
    <property type="protein sequence ID" value="CAL1155595.1"/>
    <property type="molecule type" value="Genomic_DNA"/>
</dbReference>
<proteinExistence type="predicted"/>
<evidence type="ECO:0000313" key="2">
    <source>
        <dbReference type="EMBL" id="CAL1155595.1"/>
    </source>
</evidence>
<evidence type="ECO:0000313" key="3">
    <source>
        <dbReference type="Proteomes" id="UP001152797"/>
    </source>
</evidence>
<protein>
    <submittedName>
        <fullName evidence="1">Uncharacterized protein</fullName>
    </submittedName>
</protein>
<dbReference type="EMBL" id="CAMXCT010003068">
    <property type="protein sequence ID" value="CAI4002220.1"/>
    <property type="molecule type" value="Genomic_DNA"/>
</dbReference>
<comment type="caution">
    <text evidence="1">The sequence shown here is derived from an EMBL/GenBank/DDBJ whole genome shotgun (WGS) entry which is preliminary data.</text>
</comment>
<name>A0A9P1D3B8_9DINO</name>
<dbReference type="Proteomes" id="UP001152797">
    <property type="component" value="Unassembled WGS sequence"/>
</dbReference>